<feature type="compositionally biased region" description="Polar residues" evidence="1">
    <location>
        <begin position="523"/>
        <end position="532"/>
    </location>
</feature>
<dbReference type="InterPro" id="IPR024500">
    <property type="entry name" value="DUF3074"/>
</dbReference>
<sequence length="667" mass="74361">MDDLQGPYVRLWGIRPSQLPSETTSTQDLTPLLQSILSEAVSFVSSVPPHSSESSSLSSSGRSSQNNGTNGTGPWKAKGCRAFHHSAAPVHMFERVVSAEELKAIAKDQNLPQANGGSKIKPETWSLRRSVHEEAKKAGTADWEEWVRCFKEGHADAEMKFTPTVMSHRLKKQWDCAGVEVMLGGDTYENFTLKLEESVHKMPAPLNNRVFPVLQVTAAVRGRREFVVVQIAAVPETPSAEESRSDGALRGTYTAIERFKEIDDQGNVEWVMGTVSDARGVLPAWIQKMAVPGQIAKDVDMFLEWIAGERESKWIEIEIGVGKVDVILSGLDMKKKFDMARGRSVPAKASPKESPSRPDNGYHNSKSLAAARIPSPSISPIPSSGSIITTRPNSKLLASADALARMTIELNVRAMSAQTERLEKSLGALMMCTKEDKEFRKSHDARLQSMVEEMQVVKQRMEEIQGPEWNSRSNDNLEQCKKDMDKSITQLRKEMSDLKGLVGDITTALDKIPTVAEAEALISRTQAAGSTTKDSKTQAKPDTEKSRSGPKYAYEFMKETARTIKQRIEDTISSTRRWNRDHKSTKLRDAAFIANYLKQQSKRDPQMAVYIQKGIQRRVYRSGRPQSKTRPRNLEQFCQVLVWKDVLDTAEDMLVKNRGQTAKAIGQ</sequence>
<feature type="compositionally biased region" description="Basic and acidic residues" evidence="1">
    <location>
        <begin position="533"/>
        <end position="547"/>
    </location>
</feature>
<dbReference type="AlphaFoldDB" id="A0A6V8R1S8"/>
<feature type="compositionally biased region" description="Low complexity" evidence="1">
    <location>
        <begin position="373"/>
        <end position="386"/>
    </location>
</feature>
<proteinExistence type="predicted"/>
<gene>
    <name evidence="3" type="ORF">TASIC1_0009039300</name>
</gene>
<accession>A0A6V8R1S8</accession>
<feature type="region of interest" description="Disordered" evidence="1">
    <location>
        <begin position="48"/>
        <end position="78"/>
    </location>
</feature>
<evidence type="ECO:0000313" key="3">
    <source>
        <dbReference type="EMBL" id="GFP58056.1"/>
    </source>
</evidence>
<dbReference type="PANTHER" id="PTHR40370">
    <property type="entry name" value="EXPRESSED PROTEIN"/>
    <property type="match status" value="1"/>
</dbReference>
<evidence type="ECO:0000259" key="2">
    <source>
        <dbReference type="Pfam" id="PF11274"/>
    </source>
</evidence>
<feature type="region of interest" description="Disordered" evidence="1">
    <location>
        <begin position="340"/>
        <end position="386"/>
    </location>
</feature>
<dbReference type="SUPFAM" id="SSF55961">
    <property type="entry name" value="Bet v1-like"/>
    <property type="match status" value="1"/>
</dbReference>
<dbReference type="Pfam" id="PF11274">
    <property type="entry name" value="DUF3074"/>
    <property type="match status" value="1"/>
</dbReference>
<dbReference type="Gene3D" id="3.30.530.20">
    <property type="match status" value="1"/>
</dbReference>
<dbReference type="PANTHER" id="PTHR40370:SF1">
    <property type="entry name" value="DUF3074 DOMAIN-CONTAINING PROTEIN"/>
    <property type="match status" value="1"/>
</dbReference>
<evidence type="ECO:0000256" key="1">
    <source>
        <dbReference type="SAM" id="MobiDB-lite"/>
    </source>
</evidence>
<dbReference type="OrthoDB" id="6423603at2759"/>
<name>A0A6V8R1S8_TRIAP</name>
<protein>
    <recommendedName>
        <fullName evidence="2">DUF3074 domain-containing protein</fullName>
    </recommendedName>
</protein>
<comment type="caution">
    <text evidence="3">The sequence shown here is derived from an EMBL/GenBank/DDBJ whole genome shotgun (WGS) entry which is preliminary data.</text>
</comment>
<evidence type="ECO:0000313" key="4">
    <source>
        <dbReference type="Proteomes" id="UP000517252"/>
    </source>
</evidence>
<dbReference type="InterPro" id="IPR023393">
    <property type="entry name" value="START-like_dom_sf"/>
</dbReference>
<reference evidence="3 4" key="1">
    <citation type="submission" date="2020-07" db="EMBL/GenBank/DDBJ databases">
        <title>Trichoderma asperellum IC-1 whole genome shotgun sequence.</title>
        <authorList>
            <person name="Kanamasa S."/>
            <person name="Takahashi H."/>
        </authorList>
    </citation>
    <scope>NUCLEOTIDE SEQUENCE [LARGE SCALE GENOMIC DNA]</scope>
    <source>
        <strain evidence="3 4">IC-1</strain>
    </source>
</reference>
<dbReference type="EMBL" id="BLZH01000009">
    <property type="protein sequence ID" value="GFP58056.1"/>
    <property type="molecule type" value="Genomic_DNA"/>
</dbReference>
<dbReference type="Proteomes" id="UP000517252">
    <property type="component" value="Unassembled WGS sequence"/>
</dbReference>
<feature type="region of interest" description="Disordered" evidence="1">
    <location>
        <begin position="523"/>
        <end position="548"/>
    </location>
</feature>
<organism evidence="3 4">
    <name type="scientific">Trichoderma asperellum</name>
    <name type="common">Filamentous fungus</name>
    <dbReference type="NCBI Taxonomy" id="101201"/>
    <lineage>
        <taxon>Eukaryota</taxon>
        <taxon>Fungi</taxon>
        <taxon>Dikarya</taxon>
        <taxon>Ascomycota</taxon>
        <taxon>Pezizomycotina</taxon>
        <taxon>Sordariomycetes</taxon>
        <taxon>Hypocreomycetidae</taxon>
        <taxon>Hypocreales</taxon>
        <taxon>Hypocreaceae</taxon>
        <taxon>Trichoderma</taxon>
    </lineage>
</organism>
<feature type="domain" description="DUF3074" evidence="2">
    <location>
        <begin position="125"/>
        <end position="306"/>
    </location>
</feature>
<feature type="compositionally biased region" description="Low complexity" evidence="1">
    <location>
        <begin position="48"/>
        <end position="64"/>
    </location>
</feature>